<feature type="signal peptide" evidence="1">
    <location>
        <begin position="1"/>
        <end position="23"/>
    </location>
</feature>
<accession>A0AAE0TEM1</accession>
<sequence length="245" mass="26667">MSVYRLFMTVFFLSGLISAVALSECTAIGYVGVPDPASFATVSPNADTGVAYVVMQPKFPCCGVIEEWNAYFSVAGTITFDIWRGAIGGLKLVGSMEFTAAAKNTEITMNVPTGSQYTVLPGDYIGWYTRDKGMIAYKPEPVSIATQVMHFMLRPSYMAIGDTLDWTSATTESANTYAIRARYGVNRDPNFVNLDAEIKVTPPVAIGTIIYTVSATDHDISDTTITPLTYLMTNSSNYFSFDTTT</sequence>
<organism evidence="2 3">
    <name type="scientific">Potamilus streckersoni</name>
    <dbReference type="NCBI Taxonomy" id="2493646"/>
    <lineage>
        <taxon>Eukaryota</taxon>
        <taxon>Metazoa</taxon>
        <taxon>Spiralia</taxon>
        <taxon>Lophotrochozoa</taxon>
        <taxon>Mollusca</taxon>
        <taxon>Bivalvia</taxon>
        <taxon>Autobranchia</taxon>
        <taxon>Heteroconchia</taxon>
        <taxon>Palaeoheterodonta</taxon>
        <taxon>Unionida</taxon>
        <taxon>Unionoidea</taxon>
        <taxon>Unionidae</taxon>
        <taxon>Ambleminae</taxon>
        <taxon>Lampsilini</taxon>
        <taxon>Potamilus</taxon>
    </lineage>
</organism>
<proteinExistence type="predicted"/>
<dbReference type="Proteomes" id="UP001195483">
    <property type="component" value="Unassembled WGS sequence"/>
</dbReference>
<reference evidence="2" key="3">
    <citation type="submission" date="2023-05" db="EMBL/GenBank/DDBJ databases">
        <authorList>
            <person name="Smith C.H."/>
        </authorList>
    </citation>
    <scope>NUCLEOTIDE SEQUENCE</scope>
    <source>
        <strain evidence="2">CHS0354</strain>
        <tissue evidence="2">Mantle</tissue>
    </source>
</reference>
<dbReference type="AlphaFoldDB" id="A0AAE0TEM1"/>
<keyword evidence="3" id="KW-1185">Reference proteome</keyword>
<evidence type="ECO:0000313" key="2">
    <source>
        <dbReference type="EMBL" id="KAK3608539.1"/>
    </source>
</evidence>
<evidence type="ECO:0000313" key="3">
    <source>
        <dbReference type="Proteomes" id="UP001195483"/>
    </source>
</evidence>
<feature type="chain" id="PRO_5042186380" evidence="1">
    <location>
        <begin position="24"/>
        <end position="245"/>
    </location>
</feature>
<reference evidence="2" key="1">
    <citation type="journal article" date="2021" name="Genome Biol. Evol.">
        <title>A High-Quality Reference Genome for a Parasitic Bivalve with Doubly Uniparental Inheritance (Bivalvia: Unionida).</title>
        <authorList>
            <person name="Smith C.H."/>
        </authorList>
    </citation>
    <scope>NUCLEOTIDE SEQUENCE</scope>
    <source>
        <strain evidence="2">CHS0354</strain>
    </source>
</reference>
<name>A0AAE0TEM1_9BIVA</name>
<comment type="caution">
    <text evidence="2">The sequence shown here is derived from an EMBL/GenBank/DDBJ whole genome shotgun (WGS) entry which is preliminary data.</text>
</comment>
<protein>
    <submittedName>
        <fullName evidence="2">Uncharacterized protein</fullName>
    </submittedName>
</protein>
<reference evidence="2" key="2">
    <citation type="journal article" date="2021" name="Genome Biol. Evol.">
        <title>Developing a high-quality reference genome for a parasitic bivalve with doubly uniparental inheritance (Bivalvia: Unionida).</title>
        <authorList>
            <person name="Smith C.H."/>
        </authorList>
    </citation>
    <scope>NUCLEOTIDE SEQUENCE</scope>
    <source>
        <strain evidence="2">CHS0354</strain>
        <tissue evidence="2">Mantle</tissue>
    </source>
</reference>
<keyword evidence="1" id="KW-0732">Signal</keyword>
<gene>
    <name evidence="2" type="ORF">CHS0354_042516</name>
</gene>
<feature type="non-terminal residue" evidence="2">
    <location>
        <position position="1"/>
    </location>
</feature>
<dbReference type="EMBL" id="JAEAOA010002356">
    <property type="protein sequence ID" value="KAK3608539.1"/>
    <property type="molecule type" value="Genomic_DNA"/>
</dbReference>
<evidence type="ECO:0000256" key="1">
    <source>
        <dbReference type="SAM" id="SignalP"/>
    </source>
</evidence>